<name>A0A1H3F8Y3_9RHOB</name>
<keyword evidence="3" id="KW-1185">Reference proteome</keyword>
<dbReference type="OrthoDB" id="8451006at2"/>
<dbReference type="PROSITE" id="PS51257">
    <property type="entry name" value="PROKAR_LIPOPROTEIN"/>
    <property type="match status" value="1"/>
</dbReference>
<dbReference type="AlphaFoldDB" id="A0A1H3F8Y3"/>
<reference evidence="2 3" key="1">
    <citation type="submission" date="2016-10" db="EMBL/GenBank/DDBJ databases">
        <authorList>
            <person name="de Groot N.N."/>
        </authorList>
    </citation>
    <scope>NUCLEOTIDE SEQUENCE [LARGE SCALE GENOMIC DNA]</scope>
    <source>
        <strain evidence="2 3">CGMCC 1.8894</strain>
    </source>
</reference>
<proteinExistence type="predicted"/>
<evidence type="ECO:0000313" key="3">
    <source>
        <dbReference type="Proteomes" id="UP000198539"/>
    </source>
</evidence>
<dbReference type="RefSeq" id="WP_092892715.1">
    <property type="nucleotide sequence ID" value="NZ_CP061498.1"/>
</dbReference>
<protein>
    <submittedName>
        <fullName evidence="2">Uncharacterized protein</fullName>
    </submittedName>
</protein>
<organism evidence="2 3">
    <name type="scientific">Roseicitreum antarcticum</name>
    <dbReference type="NCBI Taxonomy" id="564137"/>
    <lineage>
        <taxon>Bacteria</taxon>
        <taxon>Pseudomonadati</taxon>
        <taxon>Pseudomonadota</taxon>
        <taxon>Alphaproteobacteria</taxon>
        <taxon>Rhodobacterales</taxon>
        <taxon>Paracoccaceae</taxon>
        <taxon>Roseicitreum</taxon>
    </lineage>
</organism>
<dbReference type="EMBL" id="FNOM01000034">
    <property type="protein sequence ID" value="SDX87380.1"/>
    <property type="molecule type" value="Genomic_DNA"/>
</dbReference>
<evidence type="ECO:0000313" key="2">
    <source>
        <dbReference type="EMBL" id="SDX87380.1"/>
    </source>
</evidence>
<sequence>MKSNVRCWTPPAVGLLIAMLLLVGCATVSSDALARCPPIVDYNPTDQASAAVEVETLSETSMVVRMLSDYAVLREQARACR</sequence>
<accession>A0A1H3F8Y3</accession>
<keyword evidence="1" id="KW-0732">Signal</keyword>
<dbReference type="Proteomes" id="UP000198539">
    <property type="component" value="Unassembled WGS sequence"/>
</dbReference>
<feature type="chain" id="PRO_5011444777" evidence="1">
    <location>
        <begin position="35"/>
        <end position="81"/>
    </location>
</feature>
<evidence type="ECO:0000256" key="1">
    <source>
        <dbReference type="SAM" id="SignalP"/>
    </source>
</evidence>
<feature type="signal peptide" evidence="1">
    <location>
        <begin position="1"/>
        <end position="34"/>
    </location>
</feature>
<gene>
    <name evidence="2" type="ORF">SAMN04488238_13411</name>
</gene>